<accession>A0A2T7NDU7</accession>
<organism evidence="2 3">
    <name type="scientific">Pomacea canaliculata</name>
    <name type="common">Golden apple snail</name>
    <dbReference type="NCBI Taxonomy" id="400727"/>
    <lineage>
        <taxon>Eukaryota</taxon>
        <taxon>Metazoa</taxon>
        <taxon>Spiralia</taxon>
        <taxon>Lophotrochozoa</taxon>
        <taxon>Mollusca</taxon>
        <taxon>Gastropoda</taxon>
        <taxon>Caenogastropoda</taxon>
        <taxon>Architaenioglossa</taxon>
        <taxon>Ampullarioidea</taxon>
        <taxon>Ampullariidae</taxon>
        <taxon>Pomacea</taxon>
    </lineage>
</organism>
<sequence length="59" mass="6450">MAVSRPDVPMTTTCLGGAPSTVDGRPNDKQKDCLYFSLSKAVDGTELRSCFKARNQKRT</sequence>
<comment type="caution">
    <text evidence="2">The sequence shown here is derived from an EMBL/GenBank/DDBJ whole genome shotgun (WGS) entry which is preliminary data.</text>
</comment>
<evidence type="ECO:0000256" key="1">
    <source>
        <dbReference type="SAM" id="MobiDB-lite"/>
    </source>
</evidence>
<dbReference type="Proteomes" id="UP000245119">
    <property type="component" value="Linkage Group LG13"/>
</dbReference>
<dbReference type="AlphaFoldDB" id="A0A2T7NDU7"/>
<proteinExistence type="predicted"/>
<dbReference type="EMBL" id="PZQS01000013">
    <property type="protein sequence ID" value="PVD19341.1"/>
    <property type="molecule type" value="Genomic_DNA"/>
</dbReference>
<evidence type="ECO:0000313" key="2">
    <source>
        <dbReference type="EMBL" id="PVD19341.1"/>
    </source>
</evidence>
<evidence type="ECO:0000313" key="3">
    <source>
        <dbReference type="Proteomes" id="UP000245119"/>
    </source>
</evidence>
<keyword evidence="3" id="KW-1185">Reference proteome</keyword>
<feature type="region of interest" description="Disordered" evidence="1">
    <location>
        <begin position="1"/>
        <end position="27"/>
    </location>
</feature>
<protein>
    <submittedName>
        <fullName evidence="2">Uncharacterized protein</fullName>
    </submittedName>
</protein>
<name>A0A2T7NDU7_POMCA</name>
<reference evidence="2 3" key="1">
    <citation type="submission" date="2018-04" db="EMBL/GenBank/DDBJ databases">
        <title>The genome of golden apple snail Pomacea canaliculata provides insight into stress tolerance and invasive adaptation.</title>
        <authorList>
            <person name="Liu C."/>
            <person name="Liu B."/>
            <person name="Ren Y."/>
            <person name="Zhang Y."/>
            <person name="Wang H."/>
            <person name="Li S."/>
            <person name="Jiang F."/>
            <person name="Yin L."/>
            <person name="Zhang G."/>
            <person name="Qian W."/>
            <person name="Fan W."/>
        </authorList>
    </citation>
    <scope>NUCLEOTIDE SEQUENCE [LARGE SCALE GENOMIC DNA]</scope>
    <source>
        <strain evidence="2">SZHN2017</strain>
        <tissue evidence="2">Muscle</tissue>
    </source>
</reference>
<gene>
    <name evidence="2" type="ORF">C0Q70_19828</name>
</gene>